<dbReference type="PANTHER" id="PTHR46969:SF1">
    <property type="entry name" value="BIFUNCTIONAL PROTEIN HLDE"/>
    <property type="match status" value="1"/>
</dbReference>
<dbReference type="GO" id="GO:0033785">
    <property type="term" value="F:heptose 7-phosphate kinase activity"/>
    <property type="evidence" value="ECO:0007669"/>
    <property type="project" value="UniProtKB-EC"/>
</dbReference>
<dbReference type="GO" id="GO:0005829">
    <property type="term" value="C:cytosol"/>
    <property type="evidence" value="ECO:0007669"/>
    <property type="project" value="TreeGrafter"/>
</dbReference>
<evidence type="ECO:0000313" key="5">
    <source>
        <dbReference type="Proteomes" id="UP000031552"/>
    </source>
</evidence>
<keyword evidence="1 4" id="KW-0808">Transferase</keyword>
<name>A0A090DYR4_9BACT</name>
<dbReference type="OrthoDB" id="9802794at2"/>
<reference evidence="4" key="1">
    <citation type="submission" date="2013-12" db="EMBL/GenBank/DDBJ databases">
        <authorList>
            <person name="Linke B."/>
        </authorList>
    </citation>
    <scope>NUCLEOTIDE SEQUENCE [LARGE SCALE GENOMIC DNA]</scope>
    <source>
        <strain evidence="4">CRIB-18</strain>
    </source>
</reference>
<comment type="caution">
    <text evidence="4">The sequence shown here is derived from an EMBL/GenBank/DDBJ whole genome shotgun (WGS) entry which is preliminary data.</text>
</comment>
<dbReference type="AlphaFoldDB" id="A0A090DYR4"/>
<dbReference type="GO" id="GO:0016773">
    <property type="term" value="F:phosphotransferase activity, alcohol group as acceptor"/>
    <property type="evidence" value="ECO:0007669"/>
    <property type="project" value="InterPro"/>
</dbReference>
<evidence type="ECO:0000256" key="1">
    <source>
        <dbReference type="ARBA" id="ARBA00022679"/>
    </source>
</evidence>
<dbReference type="STRING" id="1437425.CSEC_1017"/>
<evidence type="ECO:0000259" key="3">
    <source>
        <dbReference type="Pfam" id="PF00294"/>
    </source>
</evidence>
<keyword evidence="5" id="KW-1185">Reference proteome</keyword>
<dbReference type="InterPro" id="IPR029056">
    <property type="entry name" value="Ribokinase-like"/>
</dbReference>
<proteinExistence type="predicted"/>
<evidence type="ECO:0000313" key="4">
    <source>
        <dbReference type="EMBL" id="CDR33844.1"/>
    </source>
</evidence>
<organism evidence="4 5">
    <name type="scientific">Candidatus Criblamydia sequanensis CRIB-18</name>
    <dbReference type="NCBI Taxonomy" id="1437425"/>
    <lineage>
        <taxon>Bacteria</taxon>
        <taxon>Pseudomonadati</taxon>
        <taxon>Chlamydiota</taxon>
        <taxon>Chlamydiia</taxon>
        <taxon>Parachlamydiales</taxon>
        <taxon>Candidatus Criblamydiaceae</taxon>
        <taxon>Candidatus Criblamydia</taxon>
    </lineage>
</organism>
<dbReference type="InterPro" id="IPR011611">
    <property type="entry name" value="PfkB_dom"/>
</dbReference>
<dbReference type="RefSeq" id="WP_041017383.1">
    <property type="nucleotide sequence ID" value="NZ_CCEJ010000004.1"/>
</dbReference>
<dbReference type="InterPro" id="IPR011913">
    <property type="entry name" value="RfaE_dom_I"/>
</dbReference>
<protein>
    <submittedName>
        <fullName evidence="4">D-beta-D-heptose 7-phosphate kinase</fullName>
        <ecNumber evidence="4">2.7.1.167</ecNumber>
    </submittedName>
</protein>
<sequence length="439" mass="48189">MVKLTGSLANLKPSKILVAGDLMLDSYIFGKASRISPEAPVPILKVSSEKQLPGGAGNVLLNLSSLGFQPIALGRVGYDKAGDELKEILQKEGVDVRGVISDRRSETSIKQRIIADNQQMIRLDREEINSLSIEAEMQAIRLLPELLEGVSAIALSDYGKGFLTDTLIKEIVTQAALRNIIIIADPKGRDFQKYSGVSILKPNKLEAYQGASLDLNEPLDKVAEFIFEKIALEWLVVTRSEEGISAFSRKGERIDFPVISKQIKDVTGAGDTVLAMMTASLGSGLTLKEAISLSNVAAGLAIETIGCAKISLGQMAFRLTEFDSQSKIYEEEHLFALKAALLERPFQLLALEGNENFSTELFSSLQELTQVHKMLVIYIKNENPCRKLLTLLASLQEVTFIVIKKRTLHHVVSHVKPAFVFDLNKGALNPLALQDLLYL</sequence>
<dbReference type="Gene3D" id="3.40.1190.20">
    <property type="match status" value="1"/>
</dbReference>
<dbReference type="GO" id="GO:0033786">
    <property type="term" value="F:heptose-1-phosphate adenylyltransferase activity"/>
    <property type="evidence" value="ECO:0007669"/>
    <property type="project" value="TreeGrafter"/>
</dbReference>
<dbReference type="eggNOG" id="COG2870">
    <property type="taxonomic scope" value="Bacteria"/>
</dbReference>
<dbReference type="PANTHER" id="PTHR46969">
    <property type="entry name" value="BIFUNCTIONAL PROTEIN HLDE"/>
    <property type="match status" value="1"/>
</dbReference>
<accession>A0A090DYR4</accession>
<feature type="domain" description="Carbohydrate kinase PfkB" evidence="3">
    <location>
        <begin position="15"/>
        <end position="308"/>
    </location>
</feature>
<reference evidence="4" key="2">
    <citation type="submission" date="2014-09" db="EMBL/GenBank/DDBJ databases">
        <title>Criblamydia sequanensis harbors a mega-plasmid encoding arsenite resistance.</title>
        <authorList>
            <person name="Bertelli C."/>
            <person name="Goesmann A."/>
            <person name="Greub G."/>
        </authorList>
    </citation>
    <scope>NUCLEOTIDE SEQUENCE [LARGE SCALE GENOMIC DNA]</scope>
    <source>
        <strain evidence="4">CRIB-18</strain>
    </source>
</reference>
<keyword evidence="2 4" id="KW-0418">Kinase</keyword>
<evidence type="ECO:0000256" key="2">
    <source>
        <dbReference type="ARBA" id="ARBA00022777"/>
    </source>
</evidence>
<gene>
    <name evidence="4" type="primary">hldA</name>
    <name evidence="4" type="ORF">CSEC_1017</name>
</gene>
<dbReference type="Pfam" id="PF00294">
    <property type="entry name" value="PfkB"/>
    <property type="match status" value="1"/>
</dbReference>
<dbReference type="EMBL" id="CCEJ010000004">
    <property type="protein sequence ID" value="CDR33844.1"/>
    <property type="molecule type" value="Genomic_DNA"/>
</dbReference>
<dbReference type="CDD" id="cd01172">
    <property type="entry name" value="RfaE_like"/>
    <property type="match status" value="1"/>
</dbReference>
<dbReference type="SUPFAM" id="SSF53613">
    <property type="entry name" value="Ribokinase-like"/>
    <property type="match status" value="1"/>
</dbReference>
<dbReference type="Proteomes" id="UP000031552">
    <property type="component" value="Unassembled WGS sequence"/>
</dbReference>
<dbReference type="EC" id="2.7.1.167" evidence="4"/>